<reference evidence="3" key="1">
    <citation type="submission" date="2021-01" db="EMBL/GenBank/DDBJ databases">
        <title>Whole genome shotgun sequence of Actinoplanes rishiriensis NBRC 108556.</title>
        <authorList>
            <person name="Komaki H."/>
            <person name="Tamura T."/>
        </authorList>
    </citation>
    <scope>NUCLEOTIDE SEQUENCE</scope>
    <source>
        <strain evidence="3">NBRC 108556</strain>
    </source>
</reference>
<evidence type="ECO:0000256" key="2">
    <source>
        <dbReference type="SAM" id="SignalP"/>
    </source>
</evidence>
<feature type="region of interest" description="Disordered" evidence="1">
    <location>
        <begin position="24"/>
        <end position="56"/>
    </location>
</feature>
<comment type="caution">
    <text evidence="3">The sequence shown here is derived from an EMBL/GenBank/DDBJ whole genome shotgun (WGS) entry which is preliminary data.</text>
</comment>
<gene>
    <name evidence="3" type="ORF">Ari01nite_81890</name>
</gene>
<evidence type="ECO:0000313" key="3">
    <source>
        <dbReference type="EMBL" id="GIF00725.1"/>
    </source>
</evidence>
<evidence type="ECO:0000256" key="1">
    <source>
        <dbReference type="SAM" id="MobiDB-lite"/>
    </source>
</evidence>
<name>A0A919K6U7_9ACTN</name>
<sequence length="173" mass="18388">MRGHVGWWMAAVAVLSFGCASPGTGTGAATPAEGSPSPFLLPTPAGPGDAAPNHADNNAWKQRAELTAAQKRAGEKLAGQLKPRLEKLRKAGDFRPTETREVLLDLGADPDTLIVTPMRVPEWWTASTPPEGAFFAVQSAEFGCLIGDVRPERVLVEVRGANPEFGCVEPHTH</sequence>
<dbReference type="EMBL" id="BOMV01000089">
    <property type="protein sequence ID" value="GIF00725.1"/>
    <property type="molecule type" value="Genomic_DNA"/>
</dbReference>
<keyword evidence="2" id="KW-0732">Signal</keyword>
<accession>A0A919K6U7</accession>
<proteinExistence type="predicted"/>
<protein>
    <recommendedName>
        <fullName evidence="5">Lipoprotein</fullName>
    </recommendedName>
</protein>
<evidence type="ECO:0000313" key="4">
    <source>
        <dbReference type="Proteomes" id="UP000636960"/>
    </source>
</evidence>
<feature type="chain" id="PRO_5038467622" description="Lipoprotein" evidence="2">
    <location>
        <begin position="26"/>
        <end position="173"/>
    </location>
</feature>
<evidence type="ECO:0008006" key="5">
    <source>
        <dbReference type="Google" id="ProtNLM"/>
    </source>
</evidence>
<feature type="compositionally biased region" description="Low complexity" evidence="1">
    <location>
        <begin position="24"/>
        <end position="36"/>
    </location>
</feature>
<keyword evidence="4" id="KW-1185">Reference proteome</keyword>
<dbReference type="AlphaFoldDB" id="A0A919K6U7"/>
<organism evidence="3 4">
    <name type="scientific">Paractinoplanes rishiriensis</name>
    <dbReference type="NCBI Taxonomy" id="1050105"/>
    <lineage>
        <taxon>Bacteria</taxon>
        <taxon>Bacillati</taxon>
        <taxon>Actinomycetota</taxon>
        <taxon>Actinomycetes</taxon>
        <taxon>Micromonosporales</taxon>
        <taxon>Micromonosporaceae</taxon>
        <taxon>Paractinoplanes</taxon>
    </lineage>
</organism>
<dbReference type="Proteomes" id="UP000636960">
    <property type="component" value="Unassembled WGS sequence"/>
</dbReference>
<feature type="signal peptide" evidence="2">
    <location>
        <begin position="1"/>
        <end position="25"/>
    </location>
</feature>
<dbReference type="PROSITE" id="PS51257">
    <property type="entry name" value="PROKAR_LIPOPROTEIN"/>
    <property type="match status" value="1"/>
</dbReference>